<dbReference type="EC" id="1.8.4.12" evidence="1"/>
<dbReference type="Proteomes" id="UP000029221">
    <property type="component" value="Unassembled WGS sequence"/>
</dbReference>
<dbReference type="PROSITE" id="PS51790">
    <property type="entry name" value="MSRB"/>
    <property type="match status" value="1"/>
</dbReference>
<dbReference type="eggNOG" id="COG0229">
    <property type="taxonomic scope" value="Bacteria"/>
</dbReference>
<dbReference type="PANTHER" id="PTHR10173">
    <property type="entry name" value="METHIONINE SULFOXIDE REDUCTASE"/>
    <property type="match status" value="1"/>
</dbReference>
<name>A0A090Q274_9FLAO</name>
<dbReference type="GO" id="GO:0006979">
    <property type="term" value="P:response to oxidative stress"/>
    <property type="evidence" value="ECO:0007669"/>
    <property type="project" value="InterPro"/>
</dbReference>
<evidence type="ECO:0000313" key="6">
    <source>
        <dbReference type="Proteomes" id="UP000029221"/>
    </source>
</evidence>
<evidence type="ECO:0000313" key="5">
    <source>
        <dbReference type="EMBL" id="GAK97105.1"/>
    </source>
</evidence>
<dbReference type="AlphaFoldDB" id="A0A090Q274"/>
<gene>
    <name evidence="5" type="ORF">JCM19294_611</name>
</gene>
<keyword evidence="2 5" id="KW-0560">Oxidoreductase</keyword>
<reference evidence="5" key="1">
    <citation type="journal article" date="2014" name="Genome Announc.">
        <title>Draft Genome Sequences of Marine Flavobacterium Nonlabens Strains NR17, NR24, NR27, NR32, NR33, and Ara13.</title>
        <authorList>
            <person name="Nakanishi M."/>
            <person name="Meirelles P."/>
            <person name="Suzuki R."/>
            <person name="Takatani N."/>
            <person name="Mino S."/>
            <person name="Suda W."/>
            <person name="Oshima K."/>
            <person name="Hattori M."/>
            <person name="Ohkuma M."/>
            <person name="Hosokawa M."/>
            <person name="Miyashita K."/>
            <person name="Thompson F.L."/>
            <person name="Niwa A."/>
            <person name="Sawabe T."/>
            <person name="Sawabe T."/>
        </authorList>
    </citation>
    <scope>NUCLEOTIDE SEQUENCE [LARGE SCALE GENOMIC DNA]</scope>
    <source>
        <strain evidence="5">JCM 19294</strain>
    </source>
</reference>
<dbReference type="GO" id="GO:0033743">
    <property type="term" value="F:peptide-methionine (R)-S-oxide reductase activity"/>
    <property type="evidence" value="ECO:0007669"/>
    <property type="project" value="UniProtKB-EC"/>
</dbReference>
<feature type="domain" description="MsrB" evidence="4">
    <location>
        <begin position="46"/>
        <end position="168"/>
    </location>
</feature>
<dbReference type="Gene3D" id="2.170.150.20">
    <property type="entry name" value="Peptide methionine sulfoxide reductase"/>
    <property type="match status" value="1"/>
</dbReference>
<dbReference type="PROSITE" id="PS51257">
    <property type="entry name" value="PROKAR_LIPOPROTEIN"/>
    <property type="match status" value="1"/>
</dbReference>
<protein>
    <recommendedName>
        <fullName evidence="1">peptide-methionine (R)-S-oxide reductase</fullName>
        <ecNumber evidence="1">1.8.4.12</ecNumber>
    </recommendedName>
</protein>
<sequence length="177" mass="19909">MIKRIVILVTVIGFLSCKNEEAKVAMIDTTASSIEQETTYKVSKTNEEWKQILSPQEYNVLREAGTERPFTSPLNKQYKPGTLICAACYAPVYNNEHKFDSGTGWPSYDRAIDGQVERDTDYKIGYARTELKCATCGSHLGHEFNDGPRRTTGKRHCINGVALNFIPEGESLPELRK</sequence>
<dbReference type="Pfam" id="PF01641">
    <property type="entry name" value="SelR"/>
    <property type="match status" value="1"/>
</dbReference>
<comment type="caution">
    <text evidence="5">The sequence shown here is derived from an EMBL/GenBank/DDBJ whole genome shotgun (WGS) entry which is preliminary data.</text>
</comment>
<dbReference type="EMBL" id="BBML01000004">
    <property type="protein sequence ID" value="GAK97105.1"/>
    <property type="molecule type" value="Genomic_DNA"/>
</dbReference>
<dbReference type="InterPro" id="IPR002579">
    <property type="entry name" value="Met_Sox_Rdtase_MsrB_dom"/>
</dbReference>
<dbReference type="STRING" id="319236.BST91_04365"/>
<keyword evidence="6" id="KW-1185">Reference proteome</keyword>
<dbReference type="InterPro" id="IPR011057">
    <property type="entry name" value="Mss4-like_sf"/>
</dbReference>
<accession>A0A090Q274</accession>
<dbReference type="GO" id="GO:0030091">
    <property type="term" value="P:protein repair"/>
    <property type="evidence" value="ECO:0007669"/>
    <property type="project" value="InterPro"/>
</dbReference>
<evidence type="ECO:0000259" key="4">
    <source>
        <dbReference type="PROSITE" id="PS51790"/>
    </source>
</evidence>
<evidence type="ECO:0000256" key="3">
    <source>
        <dbReference type="ARBA" id="ARBA00048488"/>
    </source>
</evidence>
<organism evidence="5 6">
    <name type="scientific">Nonlabens tegetincola</name>
    <dbReference type="NCBI Taxonomy" id="323273"/>
    <lineage>
        <taxon>Bacteria</taxon>
        <taxon>Pseudomonadati</taxon>
        <taxon>Bacteroidota</taxon>
        <taxon>Flavobacteriia</taxon>
        <taxon>Flavobacteriales</taxon>
        <taxon>Flavobacteriaceae</taxon>
        <taxon>Nonlabens</taxon>
    </lineage>
</organism>
<dbReference type="PANTHER" id="PTHR10173:SF57">
    <property type="entry name" value="PEPTIDE-METHIONINE (R)-S-OXIDE REDUCTASE"/>
    <property type="match status" value="1"/>
</dbReference>
<dbReference type="InterPro" id="IPR028427">
    <property type="entry name" value="Met_Sox_Rdtase_MsrB"/>
</dbReference>
<comment type="catalytic activity">
    <reaction evidence="3">
        <text>L-methionyl-[protein] + [thioredoxin]-disulfide + H2O = L-methionyl-(R)-S-oxide-[protein] + [thioredoxin]-dithiol</text>
        <dbReference type="Rhea" id="RHEA:24164"/>
        <dbReference type="Rhea" id="RHEA-COMP:10698"/>
        <dbReference type="Rhea" id="RHEA-COMP:10700"/>
        <dbReference type="Rhea" id="RHEA-COMP:12313"/>
        <dbReference type="Rhea" id="RHEA-COMP:12314"/>
        <dbReference type="ChEBI" id="CHEBI:15377"/>
        <dbReference type="ChEBI" id="CHEBI:16044"/>
        <dbReference type="ChEBI" id="CHEBI:29950"/>
        <dbReference type="ChEBI" id="CHEBI:45764"/>
        <dbReference type="ChEBI" id="CHEBI:50058"/>
        <dbReference type="EC" id="1.8.4.12"/>
    </reaction>
</comment>
<dbReference type="SUPFAM" id="SSF51316">
    <property type="entry name" value="Mss4-like"/>
    <property type="match status" value="1"/>
</dbReference>
<dbReference type="NCBIfam" id="TIGR00357">
    <property type="entry name" value="peptide-methionine (R)-S-oxide reductase MsrB"/>
    <property type="match status" value="1"/>
</dbReference>
<evidence type="ECO:0000256" key="1">
    <source>
        <dbReference type="ARBA" id="ARBA00012499"/>
    </source>
</evidence>
<proteinExistence type="predicted"/>
<evidence type="ECO:0000256" key="2">
    <source>
        <dbReference type="ARBA" id="ARBA00023002"/>
    </source>
</evidence>
<dbReference type="GO" id="GO:0005737">
    <property type="term" value="C:cytoplasm"/>
    <property type="evidence" value="ECO:0007669"/>
    <property type="project" value="TreeGrafter"/>
</dbReference>